<accession>A0A8F5GWE5</accession>
<dbReference type="GeneID" id="65560098"/>
<dbReference type="Gene3D" id="1.20.120.330">
    <property type="entry name" value="Nucleotidyltransferases domain 2"/>
    <property type="match status" value="1"/>
</dbReference>
<dbReference type="AlphaFoldDB" id="A0A8F5GWE5"/>
<evidence type="ECO:0000313" key="1">
    <source>
        <dbReference type="EMBL" id="QXJ31950.1"/>
    </source>
</evidence>
<protein>
    <recommendedName>
        <fullName evidence="3">PaREP1 family protein</fullName>
    </recommendedName>
</protein>
<dbReference type="Pfam" id="PF05942">
    <property type="entry name" value="PaREP1"/>
    <property type="match status" value="1"/>
</dbReference>
<dbReference type="RefSeq" id="WP_261310569.1">
    <property type="nucleotide sequence ID" value="NZ_CP077715.1"/>
</dbReference>
<dbReference type="EMBL" id="CP077715">
    <property type="protein sequence ID" value="QXJ31950.1"/>
    <property type="molecule type" value="Genomic_DNA"/>
</dbReference>
<evidence type="ECO:0008006" key="3">
    <source>
        <dbReference type="Google" id="ProtNLM"/>
    </source>
</evidence>
<proteinExistence type="predicted"/>
<dbReference type="PANTHER" id="PTHR34237:SF4">
    <property type="entry name" value="PAREP1 FAMILY PROTEIN"/>
    <property type="match status" value="1"/>
</dbReference>
<gene>
    <name evidence="1" type="ORF">J5U21_01601</name>
</gene>
<evidence type="ECO:0000313" key="2">
    <source>
        <dbReference type="Proteomes" id="UP000693941"/>
    </source>
</evidence>
<dbReference type="Proteomes" id="UP000693941">
    <property type="component" value="Chromosome"/>
</dbReference>
<dbReference type="InterPro" id="IPR010268">
    <property type="entry name" value="PaREP1"/>
</dbReference>
<sequence>MSASPQQIREWIREADELLEKGDIVQASEKYYKAVEEAIKSLSRRSNLSVLKRLRYGRWSSELLFDAVYELGVNEIKEIWYIAWELHIDGFHEMKLTEERLRLVKDKIKKIIDYL</sequence>
<reference evidence="1" key="1">
    <citation type="journal article" date="2021" name="Environ. Microbiol.">
        <title>New insights into the diversity and evolution of the archaeal mobilome from three complete genomes of Saccharolobus shibatae.</title>
        <authorList>
            <person name="Medvedeva S."/>
            <person name="Brandt D."/>
            <person name="Cvirkaite-Krupovic V."/>
            <person name="Liu Y."/>
            <person name="Severinov K."/>
            <person name="Ishino S."/>
            <person name="Ishino Y."/>
            <person name="Prangishvili D."/>
            <person name="Kalinowski J."/>
            <person name="Krupovic M."/>
        </authorList>
    </citation>
    <scope>NUCLEOTIDE SEQUENCE</scope>
    <source>
        <strain evidence="1">BEU9</strain>
    </source>
</reference>
<dbReference type="PANTHER" id="PTHR34237">
    <property type="entry name" value="PAREP8-RELATED"/>
    <property type="match status" value="1"/>
</dbReference>
<name>A0A8F5GWE5_9CREN</name>
<organism evidence="1 2">
    <name type="scientific">Saccharolobus shibatae</name>
    <dbReference type="NCBI Taxonomy" id="2286"/>
    <lineage>
        <taxon>Archaea</taxon>
        <taxon>Thermoproteota</taxon>
        <taxon>Thermoprotei</taxon>
        <taxon>Sulfolobales</taxon>
        <taxon>Sulfolobaceae</taxon>
        <taxon>Saccharolobus</taxon>
    </lineage>
</organism>